<keyword evidence="2" id="KW-0812">Transmembrane</keyword>
<dbReference type="RefSeq" id="WP_203865963.1">
    <property type="nucleotide sequence ID" value="NZ_BONW01000010.1"/>
</dbReference>
<feature type="transmembrane region" description="Helical" evidence="2">
    <location>
        <begin position="54"/>
        <end position="72"/>
    </location>
</feature>
<keyword evidence="2" id="KW-1133">Transmembrane helix</keyword>
<evidence type="ECO:0000256" key="1">
    <source>
        <dbReference type="SAM" id="MobiDB-lite"/>
    </source>
</evidence>
<organism evidence="3 4">
    <name type="scientific">Plantactinospora endophytica</name>
    <dbReference type="NCBI Taxonomy" id="673535"/>
    <lineage>
        <taxon>Bacteria</taxon>
        <taxon>Bacillati</taxon>
        <taxon>Actinomycetota</taxon>
        <taxon>Actinomycetes</taxon>
        <taxon>Micromonosporales</taxon>
        <taxon>Micromonosporaceae</taxon>
        <taxon>Plantactinospora</taxon>
    </lineage>
</organism>
<feature type="compositionally biased region" description="Basic and acidic residues" evidence="1">
    <location>
        <begin position="164"/>
        <end position="176"/>
    </location>
</feature>
<dbReference type="Proteomes" id="UP000646749">
    <property type="component" value="Unassembled WGS sequence"/>
</dbReference>
<protein>
    <submittedName>
        <fullName evidence="3">Uncharacterized protein</fullName>
    </submittedName>
</protein>
<evidence type="ECO:0000313" key="4">
    <source>
        <dbReference type="Proteomes" id="UP000646749"/>
    </source>
</evidence>
<gene>
    <name evidence="3" type="ORF">Pen02_23200</name>
</gene>
<keyword evidence="4" id="KW-1185">Reference proteome</keyword>
<comment type="caution">
    <text evidence="3">The sequence shown here is derived from an EMBL/GenBank/DDBJ whole genome shotgun (WGS) entry which is preliminary data.</text>
</comment>
<evidence type="ECO:0000256" key="2">
    <source>
        <dbReference type="SAM" id="Phobius"/>
    </source>
</evidence>
<name>A0ABQ4DY59_9ACTN</name>
<feature type="transmembrane region" description="Helical" evidence="2">
    <location>
        <begin position="126"/>
        <end position="144"/>
    </location>
</feature>
<proteinExistence type="predicted"/>
<reference evidence="3 4" key="1">
    <citation type="submission" date="2021-01" db="EMBL/GenBank/DDBJ databases">
        <title>Whole genome shotgun sequence of Plantactinospora endophytica NBRC 110450.</title>
        <authorList>
            <person name="Komaki H."/>
            <person name="Tamura T."/>
        </authorList>
    </citation>
    <scope>NUCLEOTIDE SEQUENCE [LARGE SCALE GENOMIC DNA]</scope>
    <source>
        <strain evidence="3 4">NBRC 110450</strain>
    </source>
</reference>
<dbReference type="EMBL" id="BONW01000010">
    <property type="protein sequence ID" value="GIG87384.1"/>
    <property type="molecule type" value="Genomic_DNA"/>
</dbReference>
<evidence type="ECO:0000313" key="3">
    <source>
        <dbReference type="EMBL" id="GIG87384.1"/>
    </source>
</evidence>
<sequence>MDAEDARVALDEVRSRDQQVRAELSRQRPGWRATLLTVGGYYLAMAGLDFPFPVPLLTLAVGAALLLAGHLAQTGRSAGGRVRYRRDAWRPGILLTTAGWVVGLAGTYALTRLLLQPVVPEGPTSVLGAIPSAVLMAAMARWLYGVAYGPPSDEPGPAGTPGTEPDRRNPPRTGDR</sequence>
<accession>A0ABQ4DY59</accession>
<feature type="transmembrane region" description="Helical" evidence="2">
    <location>
        <begin position="93"/>
        <end position="114"/>
    </location>
</feature>
<keyword evidence="2" id="KW-0472">Membrane</keyword>
<feature type="region of interest" description="Disordered" evidence="1">
    <location>
        <begin position="151"/>
        <end position="176"/>
    </location>
</feature>